<dbReference type="GO" id="GO:0005743">
    <property type="term" value="C:mitochondrial inner membrane"/>
    <property type="evidence" value="ECO:0007669"/>
    <property type="project" value="UniProtKB-SubCell"/>
</dbReference>
<dbReference type="FunFam" id="2.60.11.10:FF:000003">
    <property type="entry name" value="Cytochrome c oxidase subunit IV"/>
    <property type="match status" value="1"/>
</dbReference>
<evidence type="ECO:0000256" key="5">
    <source>
        <dbReference type="ARBA" id="ARBA00022833"/>
    </source>
</evidence>
<evidence type="ECO:0000256" key="12">
    <source>
        <dbReference type="SAM" id="MobiDB-lite"/>
    </source>
</evidence>
<evidence type="ECO:0000256" key="7">
    <source>
        <dbReference type="ARBA" id="ARBA00023128"/>
    </source>
</evidence>
<evidence type="ECO:0000256" key="8">
    <source>
        <dbReference type="ARBA" id="ARBA00023136"/>
    </source>
</evidence>
<comment type="caution">
    <text evidence="14">The sequence shown here is derived from an EMBL/GenBank/DDBJ whole genome shotgun (WGS) entry which is preliminary data.</text>
</comment>
<accession>A0AAD4BBV3</accession>
<feature type="region of interest" description="Disordered" evidence="12">
    <location>
        <begin position="30"/>
        <end position="55"/>
    </location>
</feature>
<dbReference type="InterPro" id="IPR013087">
    <property type="entry name" value="Znf_C2H2_type"/>
</dbReference>
<feature type="binding site" evidence="11">
    <location>
        <position position="116"/>
    </location>
    <ligand>
        <name>Zn(2+)</name>
        <dbReference type="ChEBI" id="CHEBI:29105"/>
    </ligand>
</feature>
<dbReference type="EMBL" id="WHUW01000265">
    <property type="protein sequence ID" value="KAF8416234.1"/>
    <property type="molecule type" value="Genomic_DNA"/>
</dbReference>
<evidence type="ECO:0000256" key="1">
    <source>
        <dbReference type="ARBA" id="ARBA00004443"/>
    </source>
</evidence>
<reference evidence="14" key="1">
    <citation type="submission" date="2019-10" db="EMBL/GenBank/DDBJ databases">
        <authorList>
            <consortium name="DOE Joint Genome Institute"/>
            <person name="Kuo A."/>
            <person name="Miyauchi S."/>
            <person name="Kiss E."/>
            <person name="Drula E."/>
            <person name="Kohler A."/>
            <person name="Sanchez-Garcia M."/>
            <person name="Andreopoulos B."/>
            <person name="Barry K.W."/>
            <person name="Bonito G."/>
            <person name="Buee M."/>
            <person name="Carver A."/>
            <person name="Chen C."/>
            <person name="Cichocki N."/>
            <person name="Clum A."/>
            <person name="Culley D."/>
            <person name="Crous P.W."/>
            <person name="Fauchery L."/>
            <person name="Girlanda M."/>
            <person name="Hayes R."/>
            <person name="Keri Z."/>
            <person name="LaButti K."/>
            <person name="Lipzen A."/>
            <person name="Lombard V."/>
            <person name="Magnuson J."/>
            <person name="Maillard F."/>
            <person name="Morin E."/>
            <person name="Murat C."/>
            <person name="Nolan M."/>
            <person name="Ohm R."/>
            <person name="Pangilinan J."/>
            <person name="Pereira M."/>
            <person name="Perotto S."/>
            <person name="Peter M."/>
            <person name="Riley R."/>
            <person name="Sitrit Y."/>
            <person name="Stielow B."/>
            <person name="Szollosi G."/>
            <person name="Zifcakova L."/>
            <person name="Stursova M."/>
            <person name="Spatafora J.W."/>
            <person name="Tedersoo L."/>
            <person name="Vaario L.-M."/>
            <person name="Yamada A."/>
            <person name="Yan M."/>
            <person name="Wang P."/>
            <person name="Xu J."/>
            <person name="Bruns T."/>
            <person name="Baldrian P."/>
            <person name="Vilgalys R."/>
            <person name="Henrissat B."/>
            <person name="Grigoriev I.V."/>
            <person name="Hibbett D."/>
            <person name="Nagy L.G."/>
            <person name="Martin F.M."/>
        </authorList>
    </citation>
    <scope>NUCLEOTIDE SEQUENCE</scope>
    <source>
        <strain evidence="14">BED1</strain>
    </source>
</reference>
<comment type="subcellular location">
    <subcellularLocation>
        <location evidence="1">Mitochondrion inner membrane</location>
        <topology evidence="1">Peripheral membrane protein</topology>
        <orientation evidence="1">Matrix side</orientation>
    </subcellularLocation>
</comment>
<dbReference type="PANTHER" id="PTHR10122:SF0">
    <property type="entry name" value="CYTOCHROME C OXIDASE SUBUNIT 5B, ISOFORM A-RELATED"/>
    <property type="match status" value="1"/>
</dbReference>
<dbReference type="Gene3D" id="2.60.11.10">
    <property type="entry name" value="Cytochrome c oxidase, subunit Vb"/>
    <property type="match status" value="1"/>
</dbReference>
<keyword evidence="5 11" id="KW-0862">Zinc</keyword>
<dbReference type="PROSITE" id="PS00028">
    <property type="entry name" value="ZINC_FINGER_C2H2_1"/>
    <property type="match status" value="1"/>
</dbReference>
<sequence>MLSTALRAARPVALRTARPANPTALRALSTTAARRSGAPPPQLFGQGGKTGEIPTDEQQATGLERFQLLGEMEGHESFDLQPLDSSRVGTLQDPIKVYSLDTERIVGCTGSPAESHELHWFTVRKDKIRRCTECGSAYKLDYHGLEHHDAHHH</sequence>
<dbReference type="SUPFAM" id="SSF57802">
    <property type="entry name" value="Rubredoxin-like"/>
    <property type="match status" value="1"/>
</dbReference>
<evidence type="ECO:0000259" key="13">
    <source>
        <dbReference type="PROSITE" id="PS00028"/>
    </source>
</evidence>
<keyword evidence="7" id="KW-0496">Mitochondrion</keyword>
<feature type="binding site" evidence="11">
    <location>
        <position position="134"/>
    </location>
    <ligand>
        <name>Zn(2+)</name>
        <dbReference type="ChEBI" id="CHEBI:29105"/>
    </ligand>
</feature>
<evidence type="ECO:0000256" key="10">
    <source>
        <dbReference type="ARBA" id="ARBA00070613"/>
    </source>
</evidence>
<evidence type="ECO:0000256" key="9">
    <source>
        <dbReference type="ARBA" id="ARBA00031366"/>
    </source>
</evidence>
<evidence type="ECO:0000256" key="4">
    <source>
        <dbReference type="ARBA" id="ARBA00022792"/>
    </source>
</evidence>
<dbReference type="GO" id="GO:0046872">
    <property type="term" value="F:metal ion binding"/>
    <property type="evidence" value="ECO:0007669"/>
    <property type="project" value="UniProtKB-KW"/>
</dbReference>
<dbReference type="InterPro" id="IPR036972">
    <property type="entry name" value="Cyt_c_oxidase_su5b_sf"/>
</dbReference>
<feature type="domain" description="C2H2-type" evidence="13">
    <location>
        <begin position="131"/>
        <end position="153"/>
    </location>
</feature>
<keyword evidence="15" id="KW-1185">Reference proteome</keyword>
<dbReference type="Pfam" id="PF01215">
    <property type="entry name" value="COX5B"/>
    <property type="match status" value="1"/>
</dbReference>
<evidence type="ECO:0000313" key="14">
    <source>
        <dbReference type="EMBL" id="KAF8416234.1"/>
    </source>
</evidence>
<evidence type="ECO:0000256" key="3">
    <source>
        <dbReference type="ARBA" id="ARBA00022723"/>
    </source>
</evidence>
<dbReference type="PROSITE" id="PS51359">
    <property type="entry name" value="COX5B_2"/>
    <property type="match status" value="1"/>
</dbReference>
<comment type="similarity">
    <text evidence="2">Belongs to the cytochrome c oxidase subunit 5B family.</text>
</comment>
<evidence type="ECO:0000256" key="6">
    <source>
        <dbReference type="ARBA" id="ARBA00022946"/>
    </source>
</evidence>
<protein>
    <recommendedName>
        <fullName evidence="10">Cytochrome c oxidase subunit 4, mitochondrial</fullName>
    </recommendedName>
    <alternativeName>
        <fullName evidence="9">Cytochrome c oxidase polypeptide IV</fullName>
    </alternativeName>
</protein>
<feature type="binding site" evidence="11">
    <location>
        <position position="131"/>
    </location>
    <ligand>
        <name>Zn(2+)</name>
        <dbReference type="ChEBI" id="CHEBI:29105"/>
    </ligand>
</feature>
<dbReference type="AlphaFoldDB" id="A0AAD4BBV3"/>
<dbReference type="PANTHER" id="PTHR10122">
    <property type="entry name" value="CYTOCHROME C OXIDASE SUBUNIT 5B, MITOCHONDRIAL"/>
    <property type="match status" value="1"/>
</dbReference>
<dbReference type="GO" id="GO:0006123">
    <property type="term" value="P:mitochondrial electron transport, cytochrome c to oxygen"/>
    <property type="evidence" value="ECO:0007669"/>
    <property type="project" value="InterPro"/>
</dbReference>
<evidence type="ECO:0000256" key="11">
    <source>
        <dbReference type="PIRSR" id="PIRSR602124-2"/>
    </source>
</evidence>
<evidence type="ECO:0000256" key="2">
    <source>
        <dbReference type="ARBA" id="ARBA00010292"/>
    </source>
</evidence>
<dbReference type="CDD" id="cd00924">
    <property type="entry name" value="Cyt_c_Oxidase_Vb"/>
    <property type="match status" value="1"/>
</dbReference>
<keyword evidence="8" id="KW-0472">Membrane</keyword>
<keyword evidence="6" id="KW-0809">Transit peptide</keyword>
<evidence type="ECO:0000313" key="15">
    <source>
        <dbReference type="Proteomes" id="UP001194468"/>
    </source>
</evidence>
<dbReference type="Proteomes" id="UP001194468">
    <property type="component" value="Unassembled WGS sequence"/>
</dbReference>
<name>A0AAD4BBV3_BOLED</name>
<dbReference type="InterPro" id="IPR002124">
    <property type="entry name" value="Cyt_c_oxidase_su5b"/>
</dbReference>
<organism evidence="14 15">
    <name type="scientific">Boletus edulis BED1</name>
    <dbReference type="NCBI Taxonomy" id="1328754"/>
    <lineage>
        <taxon>Eukaryota</taxon>
        <taxon>Fungi</taxon>
        <taxon>Dikarya</taxon>
        <taxon>Basidiomycota</taxon>
        <taxon>Agaricomycotina</taxon>
        <taxon>Agaricomycetes</taxon>
        <taxon>Agaricomycetidae</taxon>
        <taxon>Boletales</taxon>
        <taxon>Boletineae</taxon>
        <taxon>Boletaceae</taxon>
        <taxon>Boletoideae</taxon>
        <taxon>Boletus</taxon>
    </lineage>
</organism>
<dbReference type="GO" id="GO:0045277">
    <property type="term" value="C:respiratory chain complex IV"/>
    <property type="evidence" value="ECO:0007669"/>
    <property type="project" value="InterPro"/>
</dbReference>
<proteinExistence type="inferred from homology"/>
<keyword evidence="3 11" id="KW-0479">Metal-binding</keyword>
<feature type="binding site" evidence="11">
    <location>
        <position position="108"/>
    </location>
    <ligand>
        <name>Zn(2+)</name>
        <dbReference type="ChEBI" id="CHEBI:29105"/>
    </ligand>
</feature>
<gene>
    <name evidence="14" type="ORF">L210DRAFT_3462927</name>
</gene>
<reference evidence="14" key="2">
    <citation type="journal article" date="2020" name="Nat. Commun.">
        <title>Large-scale genome sequencing of mycorrhizal fungi provides insights into the early evolution of symbiotic traits.</title>
        <authorList>
            <person name="Miyauchi S."/>
            <person name="Kiss E."/>
            <person name="Kuo A."/>
            <person name="Drula E."/>
            <person name="Kohler A."/>
            <person name="Sanchez-Garcia M."/>
            <person name="Morin E."/>
            <person name="Andreopoulos B."/>
            <person name="Barry K.W."/>
            <person name="Bonito G."/>
            <person name="Buee M."/>
            <person name="Carver A."/>
            <person name="Chen C."/>
            <person name="Cichocki N."/>
            <person name="Clum A."/>
            <person name="Culley D."/>
            <person name="Crous P.W."/>
            <person name="Fauchery L."/>
            <person name="Girlanda M."/>
            <person name="Hayes R.D."/>
            <person name="Keri Z."/>
            <person name="LaButti K."/>
            <person name="Lipzen A."/>
            <person name="Lombard V."/>
            <person name="Magnuson J."/>
            <person name="Maillard F."/>
            <person name="Murat C."/>
            <person name="Nolan M."/>
            <person name="Ohm R.A."/>
            <person name="Pangilinan J."/>
            <person name="Pereira M.F."/>
            <person name="Perotto S."/>
            <person name="Peter M."/>
            <person name="Pfister S."/>
            <person name="Riley R."/>
            <person name="Sitrit Y."/>
            <person name="Stielow J.B."/>
            <person name="Szollosi G."/>
            <person name="Zifcakova L."/>
            <person name="Stursova M."/>
            <person name="Spatafora J.W."/>
            <person name="Tedersoo L."/>
            <person name="Vaario L.M."/>
            <person name="Yamada A."/>
            <person name="Yan M."/>
            <person name="Wang P."/>
            <person name="Xu J."/>
            <person name="Bruns T."/>
            <person name="Baldrian P."/>
            <person name="Vilgalys R."/>
            <person name="Dunand C."/>
            <person name="Henrissat B."/>
            <person name="Grigoriev I.V."/>
            <person name="Hibbett D."/>
            <person name="Nagy L.G."/>
            <person name="Martin F.M."/>
        </authorList>
    </citation>
    <scope>NUCLEOTIDE SEQUENCE</scope>
    <source>
        <strain evidence="14">BED1</strain>
    </source>
</reference>
<keyword evidence="4" id="KW-0999">Mitochondrion inner membrane</keyword>